<evidence type="ECO:0000313" key="3">
    <source>
        <dbReference type="Proteomes" id="UP001489004"/>
    </source>
</evidence>
<comment type="caution">
    <text evidence="2">The sequence shown here is derived from an EMBL/GenBank/DDBJ whole genome shotgun (WGS) entry which is preliminary data.</text>
</comment>
<protein>
    <recommendedName>
        <fullName evidence="4">Transposase</fullName>
    </recommendedName>
</protein>
<accession>A0AAW1PHE2</accession>
<organism evidence="2 3">
    <name type="scientific">[Myrmecia] bisecta</name>
    <dbReference type="NCBI Taxonomy" id="41462"/>
    <lineage>
        <taxon>Eukaryota</taxon>
        <taxon>Viridiplantae</taxon>
        <taxon>Chlorophyta</taxon>
        <taxon>core chlorophytes</taxon>
        <taxon>Trebouxiophyceae</taxon>
        <taxon>Trebouxiales</taxon>
        <taxon>Trebouxiaceae</taxon>
        <taxon>Myrmecia</taxon>
    </lineage>
</organism>
<evidence type="ECO:0000313" key="2">
    <source>
        <dbReference type="EMBL" id="KAK9809230.1"/>
    </source>
</evidence>
<evidence type="ECO:0008006" key="4">
    <source>
        <dbReference type="Google" id="ProtNLM"/>
    </source>
</evidence>
<dbReference type="Proteomes" id="UP001489004">
    <property type="component" value="Unassembled WGS sequence"/>
</dbReference>
<keyword evidence="3" id="KW-1185">Reference proteome</keyword>
<evidence type="ECO:0000256" key="1">
    <source>
        <dbReference type="SAM" id="MobiDB-lite"/>
    </source>
</evidence>
<dbReference type="EMBL" id="JALJOR010000011">
    <property type="protein sequence ID" value="KAK9809230.1"/>
    <property type="molecule type" value="Genomic_DNA"/>
</dbReference>
<reference evidence="2 3" key="1">
    <citation type="journal article" date="2024" name="Nat. Commun.">
        <title>Phylogenomics reveals the evolutionary origins of lichenization in chlorophyte algae.</title>
        <authorList>
            <person name="Puginier C."/>
            <person name="Libourel C."/>
            <person name="Otte J."/>
            <person name="Skaloud P."/>
            <person name="Haon M."/>
            <person name="Grisel S."/>
            <person name="Petersen M."/>
            <person name="Berrin J.G."/>
            <person name="Delaux P.M."/>
            <person name="Dal Grande F."/>
            <person name="Keller J."/>
        </authorList>
    </citation>
    <scope>NUCLEOTIDE SEQUENCE [LARGE SCALE GENOMIC DNA]</scope>
    <source>
        <strain evidence="2 3">SAG 2043</strain>
    </source>
</reference>
<sequence length="118" mass="13203">MARTKQTARKSTLSTGGKAPRKELMCSFQNASSRRKPPPLNRVHMPASHFRAYMGIDFADKLLLDVLPDTLAQLKAVTYKDATIEIIPDAMALYVEEGRSAYTVKARTYIRKGECIGR</sequence>
<name>A0AAW1PHE2_9CHLO</name>
<proteinExistence type="predicted"/>
<feature type="region of interest" description="Disordered" evidence="1">
    <location>
        <begin position="1"/>
        <end position="42"/>
    </location>
</feature>
<gene>
    <name evidence="2" type="ORF">WJX72_011746</name>
</gene>
<dbReference type="AlphaFoldDB" id="A0AAW1PHE2"/>